<keyword evidence="2" id="KW-0805">Transcription regulation</keyword>
<dbReference type="PANTHER" id="PTHR13068">
    <property type="entry name" value="CGI-12 PROTEIN-RELATED"/>
    <property type="match status" value="1"/>
</dbReference>
<sequence length="183" mass="21283">MGNGFFKIWGFEYFPIVDKECLAYAKRFQIDPDGFNKSVDVLKGVGFSEGMSDWIFNSYPEALGFLIENRLMPLVDEFESLGFSKEFIRKEIFREPRFLGMELEKPLRFVEKPRVIIYDVQDIEKKIEFLVNTMKFNVGCLVEVPEYLGVSFDKQIVPRYNVIEYLRAKGGLGDEVGLKDMIN</sequence>
<keyword evidence="2" id="KW-0804">Transcription</keyword>
<dbReference type="PANTHER" id="PTHR13068:SF23">
    <property type="entry name" value="TRANSCRIPTION TERMINATION FACTOR MTERF15, MITOCHONDRIAL"/>
    <property type="match status" value="1"/>
</dbReference>
<evidence type="ECO:0000313" key="4">
    <source>
        <dbReference type="EMBL" id="KAF2284946.1"/>
    </source>
</evidence>
<keyword evidence="3" id="KW-0809">Transit peptide</keyword>
<evidence type="ECO:0000256" key="2">
    <source>
        <dbReference type="ARBA" id="ARBA00022472"/>
    </source>
</evidence>
<comment type="similarity">
    <text evidence="1">Belongs to the mTERF family.</text>
</comment>
<keyword evidence="5" id="KW-1185">Reference proteome</keyword>
<dbReference type="GO" id="GO:0006353">
    <property type="term" value="P:DNA-templated transcription termination"/>
    <property type="evidence" value="ECO:0007669"/>
    <property type="project" value="UniProtKB-KW"/>
</dbReference>
<dbReference type="Proteomes" id="UP000467840">
    <property type="component" value="Chromosome 12"/>
</dbReference>
<dbReference type="SMART" id="SM00733">
    <property type="entry name" value="Mterf"/>
    <property type="match status" value="3"/>
</dbReference>
<accession>A0A6A6K9Z6</accession>
<dbReference type="GO" id="GO:0003676">
    <property type="term" value="F:nucleic acid binding"/>
    <property type="evidence" value="ECO:0007669"/>
    <property type="project" value="InterPro"/>
</dbReference>
<dbReference type="Gene3D" id="1.25.70.10">
    <property type="entry name" value="Transcription termination factor 3, mitochondrial"/>
    <property type="match status" value="1"/>
</dbReference>
<evidence type="ECO:0000256" key="1">
    <source>
        <dbReference type="ARBA" id="ARBA00007692"/>
    </source>
</evidence>
<evidence type="ECO:0000313" key="5">
    <source>
        <dbReference type="Proteomes" id="UP000467840"/>
    </source>
</evidence>
<reference evidence="4 5" key="1">
    <citation type="journal article" date="2020" name="Mol. Plant">
        <title>The Chromosome-Based Rubber Tree Genome Provides New Insights into Spurge Genome Evolution and Rubber Biosynthesis.</title>
        <authorList>
            <person name="Liu J."/>
            <person name="Shi C."/>
            <person name="Shi C.C."/>
            <person name="Li W."/>
            <person name="Zhang Q.J."/>
            <person name="Zhang Y."/>
            <person name="Li K."/>
            <person name="Lu H.F."/>
            <person name="Shi C."/>
            <person name="Zhu S.T."/>
            <person name="Xiao Z.Y."/>
            <person name="Nan H."/>
            <person name="Yue Y."/>
            <person name="Zhu X.G."/>
            <person name="Wu Y."/>
            <person name="Hong X.N."/>
            <person name="Fan G.Y."/>
            <person name="Tong Y."/>
            <person name="Zhang D."/>
            <person name="Mao C.L."/>
            <person name="Liu Y.L."/>
            <person name="Hao S.J."/>
            <person name="Liu W.Q."/>
            <person name="Lv M.Q."/>
            <person name="Zhang H.B."/>
            <person name="Liu Y."/>
            <person name="Hu-Tang G.R."/>
            <person name="Wang J.P."/>
            <person name="Wang J.H."/>
            <person name="Sun Y.H."/>
            <person name="Ni S.B."/>
            <person name="Chen W.B."/>
            <person name="Zhang X.C."/>
            <person name="Jiao Y.N."/>
            <person name="Eichler E.E."/>
            <person name="Li G.H."/>
            <person name="Liu X."/>
            <person name="Gao L.Z."/>
        </authorList>
    </citation>
    <scope>NUCLEOTIDE SEQUENCE [LARGE SCALE GENOMIC DNA]</scope>
    <source>
        <strain evidence="5">cv. GT1</strain>
        <tissue evidence="4">Leaf</tissue>
    </source>
</reference>
<evidence type="ECO:0000256" key="3">
    <source>
        <dbReference type="ARBA" id="ARBA00022946"/>
    </source>
</evidence>
<comment type="caution">
    <text evidence="4">The sequence shown here is derived from an EMBL/GenBank/DDBJ whole genome shotgun (WGS) entry which is preliminary data.</text>
</comment>
<dbReference type="InterPro" id="IPR038538">
    <property type="entry name" value="MTERF_sf"/>
</dbReference>
<proteinExistence type="inferred from homology"/>
<keyword evidence="2" id="KW-0806">Transcription termination</keyword>
<organism evidence="4 5">
    <name type="scientific">Hevea brasiliensis</name>
    <name type="common">Para rubber tree</name>
    <name type="synonym">Siphonia brasiliensis</name>
    <dbReference type="NCBI Taxonomy" id="3981"/>
    <lineage>
        <taxon>Eukaryota</taxon>
        <taxon>Viridiplantae</taxon>
        <taxon>Streptophyta</taxon>
        <taxon>Embryophyta</taxon>
        <taxon>Tracheophyta</taxon>
        <taxon>Spermatophyta</taxon>
        <taxon>Magnoliopsida</taxon>
        <taxon>eudicotyledons</taxon>
        <taxon>Gunneridae</taxon>
        <taxon>Pentapetalae</taxon>
        <taxon>rosids</taxon>
        <taxon>fabids</taxon>
        <taxon>Malpighiales</taxon>
        <taxon>Euphorbiaceae</taxon>
        <taxon>Crotonoideae</taxon>
        <taxon>Micrandreae</taxon>
        <taxon>Hevea</taxon>
    </lineage>
</organism>
<name>A0A6A6K9Z6_HEVBR</name>
<gene>
    <name evidence="4" type="ORF">GH714_032890</name>
</gene>
<dbReference type="InterPro" id="IPR003690">
    <property type="entry name" value="MTERF"/>
</dbReference>
<dbReference type="AlphaFoldDB" id="A0A6A6K9Z6"/>
<protein>
    <submittedName>
        <fullName evidence="4">Uncharacterized protein</fullName>
    </submittedName>
</protein>
<dbReference type="Pfam" id="PF02536">
    <property type="entry name" value="mTERF"/>
    <property type="match status" value="2"/>
</dbReference>
<dbReference type="EMBL" id="JAAGAX010000018">
    <property type="protein sequence ID" value="KAF2284946.1"/>
    <property type="molecule type" value="Genomic_DNA"/>
</dbReference>